<keyword evidence="3" id="KW-0804">Transcription</keyword>
<keyword evidence="8" id="KW-1185">Reference proteome</keyword>
<evidence type="ECO:0000313" key="8">
    <source>
        <dbReference type="Proteomes" id="UP001237595"/>
    </source>
</evidence>
<comment type="caution">
    <text evidence="7">The sequence shown here is derived from an EMBL/GenBank/DDBJ whole genome shotgun (WGS) entry which is preliminary data.</text>
</comment>
<keyword evidence="1" id="KW-0805">Transcription regulation</keyword>
<name>A0ABT6PTL4_9PSEU</name>
<dbReference type="SUPFAM" id="SSF48498">
    <property type="entry name" value="Tetracyclin repressor-like, C-terminal domain"/>
    <property type="match status" value="1"/>
</dbReference>
<dbReference type="InterPro" id="IPR036271">
    <property type="entry name" value="Tet_transcr_reg_TetR-rel_C_sf"/>
</dbReference>
<dbReference type="PROSITE" id="PS50977">
    <property type="entry name" value="HTH_TETR_2"/>
    <property type="match status" value="1"/>
</dbReference>
<protein>
    <submittedName>
        <fullName evidence="7">TetR/AcrR family transcriptional regulator</fullName>
    </submittedName>
</protein>
<gene>
    <name evidence="7" type="ORF">QFW96_22005</name>
</gene>
<dbReference type="EMBL" id="JASAOF010000016">
    <property type="protein sequence ID" value="MDI2031318.1"/>
    <property type="molecule type" value="Genomic_DNA"/>
</dbReference>
<dbReference type="InterPro" id="IPR001647">
    <property type="entry name" value="HTH_TetR"/>
</dbReference>
<feature type="region of interest" description="Disordered" evidence="5">
    <location>
        <begin position="1"/>
        <end position="23"/>
    </location>
</feature>
<evidence type="ECO:0000256" key="3">
    <source>
        <dbReference type="ARBA" id="ARBA00023163"/>
    </source>
</evidence>
<evidence type="ECO:0000256" key="2">
    <source>
        <dbReference type="ARBA" id="ARBA00023125"/>
    </source>
</evidence>
<organism evidence="7 8">
    <name type="scientific">Saccharopolyspora ipomoeae</name>
    <dbReference type="NCBI Taxonomy" id="3042027"/>
    <lineage>
        <taxon>Bacteria</taxon>
        <taxon>Bacillati</taxon>
        <taxon>Actinomycetota</taxon>
        <taxon>Actinomycetes</taxon>
        <taxon>Pseudonocardiales</taxon>
        <taxon>Pseudonocardiaceae</taxon>
        <taxon>Saccharopolyspora</taxon>
    </lineage>
</organism>
<keyword evidence="2 4" id="KW-0238">DNA-binding</keyword>
<evidence type="ECO:0000256" key="1">
    <source>
        <dbReference type="ARBA" id="ARBA00023015"/>
    </source>
</evidence>
<dbReference type="RefSeq" id="WP_281457590.1">
    <property type="nucleotide sequence ID" value="NZ_JASAOF010000016.1"/>
</dbReference>
<feature type="DNA-binding region" description="H-T-H motif" evidence="4">
    <location>
        <begin position="42"/>
        <end position="61"/>
    </location>
</feature>
<evidence type="ECO:0000259" key="6">
    <source>
        <dbReference type="PROSITE" id="PS50977"/>
    </source>
</evidence>
<accession>A0ABT6PTL4</accession>
<sequence>MTELSPRETELSPRERARAATEQDIRHHARTLLVEHGSDAVTLRAIARELGITAPALYRYYASREDLLRQLCDDVCADLSEELSAAFDPVTEHFLDRTFAVCRRFRSWALAHPKEFALVFATPKDRSRQPDRFAGVFLSIVAPMISENPNAQEKVKASVDLPDLSVQQKSLADAFSHEGIDMPPEALDAEAVYFLMRWWVRLYGHIALEVFGRFPFEVIHADQLFDAALQELAEESGLI</sequence>
<dbReference type="Gene3D" id="1.10.357.10">
    <property type="entry name" value="Tetracycline Repressor, domain 2"/>
    <property type="match status" value="1"/>
</dbReference>
<evidence type="ECO:0000256" key="4">
    <source>
        <dbReference type="PROSITE-ProRule" id="PRU00335"/>
    </source>
</evidence>
<proteinExistence type="predicted"/>
<dbReference type="SUPFAM" id="SSF46689">
    <property type="entry name" value="Homeodomain-like"/>
    <property type="match status" value="1"/>
</dbReference>
<evidence type="ECO:0000313" key="7">
    <source>
        <dbReference type="EMBL" id="MDI2031318.1"/>
    </source>
</evidence>
<dbReference type="InterPro" id="IPR050109">
    <property type="entry name" value="HTH-type_TetR-like_transc_reg"/>
</dbReference>
<dbReference type="PANTHER" id="PTHR30055:SF243">
    <property type="entry name" value="HTH-TYPE TRANSCRIPTIONAL REGULATOR RV1816"/>
    <property type="match status" value="1"/>
</dbReference>
<evidence type="ECO:0000256" key="5">
    <source>
        <dbReference type="SAM" id="MobiDB-lite"/>
    </source>
</evidence>
<reference evidence="7 8" key="1">
    <citation type="submission" date="2023-04" db="EMBL/GenBank/DDBJ databases">
        <title>Draft genome sequence of Saccharopolyspora sp. TS4A08 isolated from sweet potato rhizospheric soil.</title>
        <authorList>
            <person name="Suksaard P."/>
            <person name="Duangmal K."/>
        </authorList>
    </citation>
    <scope>NUCLEOTIDE SEQUENCE [LARGE SCALE GENOMIC DNA]</scope>
    <source>
        <strain evidence="7 8">TS4A08</strain>
    </source>
</reference>
<dbReference type="Proteomes" id="UP001237595">
    <property type="component" value="Unassembled WGS sequence"/>
</dbReference>
<dbReference type="Pfam" id="PF00440">
    <property type="entry name" value="TetR_N"/>
    <property type="match status" value="1"/>
</dbReference>
<dbReference type="InterPro" id="IPR025996">
    <property type="entry name" value="MT1864/Rv1816-like_C"/>
</dbReference>
<dbReference type="Pfam" id="PF13305">
    <property type="entry name" value="TetR_C_33"/>
    <property type="match status" value="1"/>
</dbReference>
<dbReference type="InterPro" id="IPR009057">
    <property type="entry name" value="Homeodomain-like_sf"/>
</dbReference>
<feature type="domain" description="HTH tetR-type" evidence="6">
    <location>
        <begin position="19"/>
        <end position="79"/>
    </location>
</feature>
<dbReference type="PANTHER" id="PTHR30055">
    <property type="entry name" value="HTH-TYPE TRANSCRIPTIONAL REGULATOR RUTR"/>
    <property type="match status" value="1"/>
</dbReference>
<dbReference type="PRINTS" id="PR00455">
    <property type="entry name" value="HTHTETR"/>
</dbReference>